<reference evidence="3" key="1">
    <citation type="journal article" date="2019" name="Int. J. Syst. Evol. Microbiol.">
        <title>The Global Catalogue of Microorganisms (GCM) 10K type strain sequencing project: providing services to taxonomists for standard genome sequencing and annotation.</title>
        <authorList>
            <consortium name="The Broad Institute Genomics Platform"/>
            <consortium name="The Broad Institute Genome Sequencing Center for Infectious Disease"/>
            <person name="Wu L."/>
            <person name="Ma J."/>
        </authorList>
    </citation>
    <scope>NUCLEOTIDE SEQUENCE [LARGE SCALE GENOMIC DNA]</scope>
    <source>
        <strain evidence="3">CGMCC 1.12376</strain>
    </source>
</reference>
<sequence>MTGFLKITKLKDNTIERLSYYTLKQIDPRAMKDKLKSLYNPYRHKKIILQCMCNTKPIDMRIAYIEHTDTYYLSSYPKQAENHHTDCYFHRDKSLSSNGEQNKKSVEEDNEGNYLISLNAHDYKKTNSHKVNGDSEANSGIGWDAGVGSNVNP</sequence>
<dbReference type="Pfam" id="PF06666">
    <property type="entry name" value="DUF1173"/>
    <property type="match status" value="1"/>
</dbReference>
<protein>
    <submittedName>
        <fullName evidence="2">DUF1173 family protein</fullName>
    </submittedName>
</protein>
<gene>
    <name evidence="2" type="ORF">ACFSBH_12795</name>
</gene>
<evidence type="ECO:0000256" key="1">
    <source>
        <dbReference type="SAM" id="MobiDB-lite"/>
    </source>
</evidence>
<organism evidence="2 3">
    <name type="scientific">Oceanobacillus luteolus</name>
    <dbReference type="NCBI Taxonomy" id="1274358"/>
    <lineage>
        <taxon>Bacteria</taxon>
        <taxon>Bacillati</taxon>
        <taxon>Bacillota</taxon>
        <taxon>Bacilli</taxon>
        <taxon>Bacillales</taxon>
        <taxon>Bacillaceae</taxon>
        <taxon>Oceanobacillus</taxon>
    </lineage>
</organism>
<name>A0ABW4HT44_9BACI</name>
<feature type="region of interest" description="Disordered" evidence="1">
    <location>
        <begin position="126"/>
        <end position="153"/>
    </location>
</feature>
<dbReference type="InterPro" id="IPR009553">
    <property type="entry name" value="DUF1173"/>
</dbReference>
<accession>A0ABW4HT44</accession>
<evidence type="ECO:0000313" key="2">
    <source>
        <dbReference type="EMBL" id="MFD1608506.1"/>
    </source>
</evidence>
<proteinExistence type="predicted"/>
<dbReference type="RefSeq" id="WP_379597856.1">
    <property type="nucleotide sequence ID" value="NZ_JBHUDE010000106.1"/>
</dbReference>
<comment type="caution">
    <text evidence="2">The sequence shown here is derived from an EMBL/GenBank/DDBJ whole genome shotgun (WGS) entry which is preliminary data.</text>
</comment>
<dbReference type="Proteomes" id="UP001597221">
    <property type="component" value="Unassembled WGS sequence"/>
</dbReference>
<keyword evidence="3" id="KW-1185">Reference proteome</keyword>
<evidence type="ECO:0000313" key="3">
    <source>
        <dbReference type="Proteomes" id="UP001597221"/>
    </source>
</evidence>
<dbReference type="EMBL" id="JBHUDE010000106">
    <property type="protein sequence ID" value="MFD1608506.1"/>
    <property type="molecule type" value="Genomic_DNA"/>
</dbReference>